<organism evidence="9 11">
    <name type="scientific">Didymodactylos carnosus</name>
    <dbReference type="NCBI Taxonomy" id="1234261"/>
    <lineage>
        <taxon>Eukaryota</taxon>
        <taxon>Metazoa</taxon>
        <taxon>Spiralia</taxon>
        <taxon>Gnathifera</taxon>
        <taxon>Rotifera</taxon>
        <taxon>Eurotatoria</taxon>
        <taxon>Bdelloidea</taxon>
        <taxon>Philodinida</taxon>
        <taxon>Philodinidae</taxon>
        <taxon>Didymodactylos</taxon>
    </lineage>
</organism>
<dbReference type="EMBL" id="CAJNOQ010002567">
    <property type="protein sequence ID" value="CAF0965975.1"/>
    <property type="molecule type" value="Genomic_DNA"/>
</dbReference>
<evidence type="ECO:0000256" key="3">
    <source>
        <dbReference type="ARBA" id="ARBA00022771"/>
    </source>
</evidence>
<evidence type="ECO:0000256" key="6">
    <source>
        <dbReference type="PROSITE-ProRule" id="PRU00027"/>
    </source>
</evidence>
<dbReference type="OrthoDB" id="1306014at2759"/>
<proteinExistence type="predicted"/>
<evidence type="ECO:0000313" key="10">
    <source>
        <dbReference type="EMBL" id="CAF3739551.1"/>
    </source>
</evidence>
<dbReference type="SMART" id="SM00355">
    <property type="entry name" value="ZnF_C2H2"/>
    <property type="match status" value="2"/>
</dbReference>
<dbReference type="InterPro" id="IPR003656">
    <property type="entry name" value="Znf_BED"/>
</dbReference>
<comment type="caution">
    <text evidence="9">The sequence shown here is derived from an EMBL/GenBank/DDBJ whole genome shotgun (WGS) entry which is preliminary data.</text>
</comment>
<feature type="domain" description="BED-type" evidence="8">
    <location>
        <begin position="33"/>
        <end position="92"/>
    </location>
</feature>
<keyword evidence="4" id="KW-0862">Zinc</keyword>
<feature type="region of interest" description="Disordered" evidence="7">
    <location>
        <begin position="120"/>
        <end position="141"/>
    </location>
</feature>
<dbReference type="PROSITE" id="PS00028">
    <property type="entry name" value="ZINC_FINGER_C2H2_1"/>
    <property type="match status" value="2"/>
</dbReference>
<reference evidence="9" key="1">
    <citation type="submission" date="2021-02" db="EMBL/GenBank/DDBJ databases">
        <authorList>
            <person name="Nowell W R."/>
        </authorList>
    </citation>
    <scope>NUCLEOTIDE SEQUENCE</scope>
</reference>
<dbReference type="GO" id="GO:0003677">
    <property type="term" value="F:DNA binding"/>
    <property type="evidence" value="ECO:0007669"/>
    <property type="project" value="InterPro"/>
</dbReference>
<feature type="region of interest" description="Disordered" evidence="7">
    <location>
        <begin position="240"/>
        <end position="307"/>
    </location>
</feature>
<sequence>MVEMRKRWIREPRRWSVLNCILQEIITMGRKKKKQTKPWCWYCNREFDDEKILLQHQKAKHFKCHICHKKLYTGPGLQIHCMQVHKENIDKVPNAIKGRDNIEIEIYGMEGIPEEDIREHDKQRVGKDKDETNGGNLKMNPVAMMPTLNHAQMNMMQAPMMPLFQGMPFGLGPMPPSLMTQMMSVPMVAHMRPPMMPQQAMQPATIVSTAAVTTPTLSSIVNHTGSPTIIAAAKPLFPSGVNVDSSSSEATKSQSPTSTLTSNHQSKASPNTSITSNMPSAFPVYTPSSLSGTTATKTKIDSGGGNTKIIHPDEDISLEEYRASLPKYKPTLFTGHQMPAMSMGAPPMLNFTCPPLPGLSFLTSNSPVSFQSGPQQIAMTINPNGRF</sequence>
<feature type="compositionally biased region" description="Basic and acidic residues" evidence="7">
    <location>
        <begin position="120"/>
        <end position="132"/>
    </location>
</feature>
<keyword evidence="11" id="KW-1185">Reference proteome</keyword>
<gene>
    <name evidence="9" type="ORF">GPM918_LOCUS11980</name>
    <name evidence="10" type="ORF">SRO942_LOCUS11981</name>
</gene>
<dbReference type="AlphaFoldDB" id="A0A814E4K8"/>
<dbReference type="EMBL" id="CAJOBC010002567">
    <property type="protein sequence ID" value="CAF3739551.1"/>
    <property type="molecule type" value="Genomic_DNA"/>
</dbReference>
<dbReference type="GO" id="GO:0008270">
    <property type="term" value="F:zinc ion binding"/>
    <property type="evidence" value="ECO:0007669"/>
    <property type="project" value="UniProtKB-KW"/>
</dbReference>
<accession>A0A814E4K8</accession>
<protein>
    <recommendedName>
        <fullName evidence="8">BED-type domain-containing protein</fullName>
    </recommendedName>
</protein>
<evidence type="ECO:0000256" key="7">
    <source>
        <dbReference type="SAM" id="MobiDB-lite"/>
    </source>
</evidence>
<dbReference type="PANTHER" id="PTHR23215:SF0">
    <property type="entry name" value="BUB3-INTERACTING AND GLEBS MOTIF-CONTAINING PROTEIN ZNF207"/>
    <property type="match status" value="1"/>
</dbReference>
<feature type="compositionally biased region" description="Polar residues" evidence="7">
    <location>
        <begin position="286"/>
        <end position="297"/>
    </location>
</feature>
<evidence type="ECO:0000256" key="1">
    <source>
        <dbReference type="ARBA" id="ARBA00004123"/>
    </source>
</evidence>
<keyword evidence="2" id="KW-0479">Metal-binding</keyword>
<dbReference type="CDD" id="cd20908">
    <property type="entry name" value="SUF4-like"/>
    <property type="match status" value="1"/>
</dbReference>
<evidence type="ECO:0000313" key="11">
    <source>
        <dbReference type="Proteomes" id="UP000663829"/>
    </source>
</evidence>
<evidence type="ECO:0000256" key="4">
    <source>
        <dbReference type="ARBA" id="ARBA00022833"/>
    </source>
</evidence>
<evidence type="ECO:0000256" key="2">
    <source>
        <dbReference type="ARBA" id="ARBA00022723"/>
    </source>
</evidence>
<dbReference type="PROSITE" id="PS50808">
    <property type="entry name" value="ZF_BED"/>
    <property type="match status" value="1"/>
</dbReference>
<evidence type="ECO:0000256" key="5">
    <source>
        <dbReference type="ARBA" id="ARBA00023242"/>
    </source>
</evidence>
<dbReference type="InterPro" id="IPR013087">
    <property type="entry name" value="Znf_C2H2_type"/>
</dbReference>
<dbReference type="Proteomes" id="UP000663829">
    <property type="component" value="Unassembled WGS sequence"/>
</dbReference>
<comment type="subcellular location">
    <subcellularLocation>
        <location evidence="1">Nucleus</location>
    </subcellularLocation>
</comment>
<evidence type="ECO:0000259" key="8">
    <source>
        <dbReference type="PROSITE" id="PS50808"/>
    </source>
</evidence>
<dbReference type="PANTHER" id="PTHR23215">
    <property type="entry name" value="ZINC FINGER PROTEIN 207"/>
    <property type="match status" value="1"/>
</dbReference>
<keyword evidence="5" id="KW-0539">Nucleus</keyword>
<evidence type="ECO:0000313" key="9">
    <source>
        <dbReference type="EMBL" id="CAF0965975.1"/>
    </source>
</evidence>
<feature type="compositionally biased region" description="Polar residues" evidence="7">
    <location>
        <begin position="242"/>
        <end position="279"/>
    </location>
</feature>
<keyword evidence="3 6" id="KW-0863">Zinc-finger</keyword>
<dbReference type="GO" id="GO:0005634">
    <property type="term" value="C:nucleus"/>
    <property type="evidence" value="ECO:0007669"/>
    <property type="project" value="UniProtKB-SubCell"/>
</dbReference>
<dbReference type="Proteomes" id="UP000681722">
    <property type="component" value="Unassembled WGS sequence"/>
</dbReference>
<name>A0A814E4K8_9BILA</name>